<dbReference type="GO" id="GO:0008837">
    <property type="term" value="F:diaminopimelate epimerase activity"/>
    <property type="evidence" value="ECO:0007669"/>
    <property type="project" value="UniProtKB-EC"/>
</dbReference>
<evidence type="ECO:0000256" key="2">
    <source>
        <dbReference type="ARBA" id="ARBA00023235"/>
    </source>
</evidence>
<keyword evidence="4" id="KW-1185">Reference proteome</keyword>
<dbReference type="SUPFAM" id="SSF54506">
    <property type="entry name" value="Diaminopimelate epimerase-like"/>
    <property type="match status" value="2"/>
</dbReference>
<dbReference type="RefSeq" id="WP_109997145.1">
    <property type="nucleotide sequence ID" value="NZ_CP029619.1"/>
</dbReference>
<protein>
    <submittedName>
        <fullName evidence="3">Diaminopimelate epimerase</fullName>
        <ecNumber evidence="3">5.1.1.7</ecNumber>
    </submittedName>
</protein>
<dbReference type="Proteomes" id="UP000245872">
    <property type="component" value="Chromosome"/>
</dbReference>
<dbReference type="OrthoDB" id="9805408at2"/>
<dbReference type="EC" id="5.1.1.7" evidence="3"/>
<evidence type="ECO:0000313" key="4">
    <source>
        <dbReference type="Proteomes" id="UP000245872"/>
    </source>
</evidence>
<name>A0A2Z3L8G6_9BACT</name>
<organism evidence="3 4">
    <name type="scientific">Candidatus Cardinium hertigii</name>
    <dbReference type="NCBI Taxonomy" id="247481"/>
    <lineage>
        <taxon>Bacteria</taxon>
        <taxon>Pseudomonadati</taxon>
        <taxon>Bacteroidota</taxon>
        <taxon>Cytophagia</taxon>
        <taxon>Cytophagales</taxon>
        <taxon>Amoebophilaceae</taxon>
        <taxon>Candidatus Cardinium</taxon>
    </lineage>
</organism>
<dbReference type="GO" id="GO:0005829">
    <property type="term" value="C:cytosol"/>
    <property type="evidence" value="ECO:0007669"/>
    <property type="project" value="TreeGrafter"/>
</dbReference>
<dbReference type="InterPro" id="IPR001653">
    <property type="entry name" value="DAP_epimerase_DapF"/>
</dbReference>
<evidence type="ECO:0000313" key="3">
    <source>
        <dbReference type="EMBL" id="AWN81721.1"/>
    </source>
</evidence>
<dbReference type="AlphaFoldDB" id="A0A2Z3L8G6"/>
<evidence type="ECO:0000256" key="1">
    <source>
        <dbReference type="ARBA" id="ARBA00010219"/>
    </source>
</evidence>
<proteinExistence type="inferred from homology"/>
<accession>A0A2Z3L8G6</accession>
<dbReference type="PANTHER" id="PTHR31689">
    <property type="entry name" value="DIAMINOPIMELATE EPIMERASE, CHLOROPLASTIC"/>
    <property type="match status" value="1"/>
</dbReference>
<gene>
    <name evidence="3" type="primary">dapF</name>
    <name evidence="3" type="ORF">DK880_00393</name>
</gene>
<comment type="similarity">
    <text evidence="1">Belongs to the diaminopimelate epimerase family.</text>
</comment>
<dbReference type="EMBL" id="CP029619">
    <property type="protein sequence ID" value="AWN81721.1"/>
    <property type="molecule type" value="Genomic_DNA"/>
</dbReference>
<dbReference type="Gene3D" id="3.10.310.10">
    <property type="entry name" value="Diaminopimelate Epimerase, Chain A, domain 1"/>
    <property type="match status" value="2"/>
</dbReference>
<dbReference type="GO" id="GO:0009089">
    <property type="term" value="P:lysine biosynthetic process via diaminopimelate"/>
    <property type="evidence" value="ECO:0007669"/>
    <property type="project" value="InterPro"/>
</dbReference>
<dbReference type="PANTHER" id="PTHR31689:SF0">
    <property type="entry name" value="DIAMINOPIMELATE EPIMERASE"/>
    <property type="match status" value="1"/>
</dbReference>
<keyword evidence="2 3" id="KW-0413">Isomerase</keyword>
<dbReference type="Pfam" id="PF01678">
    <property type="entry name" value="DAP_epimerase"/>
    <property type="match status" value="2"/>
</dbReference>
<reference evidence="3 4" key="1">
    <citation type="submission" date="2018-05" db="EMBL/GenBank/DDBJ databases">
        <title>Candidatus Cardinium hertigii Genome Assembly.</title>
        <authorList>
            <person name="Showmaker K.C."/>
            <person name="Walden K.O."/>
            <person name="Fields C.J."/>
            <person name="Lambert K.N."/>
            <person name="Hudson M.E."/>
        </authorList>
    </citation>
    <scope>NUCLEOTIDE SEQUENCE [LARGE SCALE GENOMIC DNA]</scope>
    <source>
        <strain evidence="4">cHgTN10</strain>
    </source>
</reference>
<sequence>MQLPFAKYQAIGNDFILINNFDNLFRYTPTLVQQLCHRQFGIGADGIVTIEKKEGYDFSILHYNADGSRGGGFCGNGTRCALHYAIHLGLVQQEAFFVAFDGIHTGYLRNDLIHLKLKDIDHAIQPLYTGYFINNGTNHYVEIVSNVAQVNMMTMGLAKRKMVPFEKEGVNLSFVQLMHDSIFVRTCECGLEYEPLSCGTGAVASALIASSYYGLKSPVKVVTKGGDCSVTFTSLPDGKFKDIYLNGPVYQVFQGIIRLD</sequence>
<dbReference type="KEGG" id="cher:DK880_00393"/>